<evidence type="ECO:0000256" key="4">
    <source>
        <dbReference type="ARBA" id="ARBA00023295"/>
    </source>
</evidence>
<gene>
    <name evidence="6" type="ORF">GCM10009807_01460</name>
</gene>
<accession>A0ABP4RUM3</accession>
<evidence type="ECO:0000259" key="5">
    <source>
        <dbReference type="SMART" id="SM00872"/>
    </source>
</evidence>
<dbReference type="Gene3D" id="1.20.1270.50">
    <property type="entry name" value="Glycoside hydrolase family 38, central domain"/>
    <property type="match status" value="1"/>
</dbReference>
<sequence>MDKKRRVHMIGHAHLDPVWLWRWGEGVAETRATFRSALDRMTEYDDVRFTSDQIVMLSWLEDLDPELFERVRERVAEGRWEIAGGWWVESDCNLPNGESLVRQGLVAQRYLASRFGRIATVGLNADPFGHSAALPQILVGQGMRAYCFMRPQRHETLLPDRPFRWRSPDGTEILATRMPRAYTSRGMDMFEHVSGAADETAPDIDDIVLFYGVGNHGGGPTRDNIDDFHRFAGESSALKPVASTLEAYFDAVQDVNTPVVGSDLLSHARGCYTTQSRVKAAIRRAEKRVLEAERWATVASATTARPYPREDLERAWAALLFNDFHDILPGSTVESATADALAELGGAAATADHVVVMSQQSIARRVDTRVGPGEQPILVFNPLPYSRVEQVEVEFGGIGEPLGGEPLAIVDSSGTSIPFQIVGSEATVGADIGRRRVVFSAEVPALGYAMFASVRGEASAVDPIVQSDEIRVGALSVRASVGGEVTVTQASQGVDVHLTPRLVAVQDDSDTWSHDVVAYGRGGRAFDIVKVRVIEAGALRSVLRVWSEHAGSSLVQDFVLRVESPRVEVRCWLNWQEELAIAKLLVPFAAASDYRCGAPFGYAERSTDGAEMPFQRWVACPTAGGDRTLCVWIDSGKSGVDVDSSGVAISVVRSPVAAWDNHAQLDLDSARYDYLDKGVQRFTYALQCFDGPQSNDRFETVAQEAVHPLEAVLEGAHAGEWPRSWSAIDIDLPSVQISAVKLSEDRLDVITLRLVETAGSLSRGEMRVLGRPVPYEIAPFQVQTVLVPLSKDEEVRAVSLLEWSEEEMAAVALPWKDSSV</sequence>
<dbReference type="InterPro" id="IPR015341">
    <property type="entry name" value="Glyco_hydro_38_cen"/>
</dbReference>
<dbReference type="SUPFAM" id="SSF88713">
    <property type="entry name" value="Glycoside hydrolase/deacetylase"/>
    <property type="match status" value="1"/>
</dbReference>
<dbReference type="PANTHER" id="PTHR46017">
    <property type="entry name" value="ALPHA-MANNOSIDASE 2C1"/>
    <property type="match status" value="1"/>
</dbReference>
<dbReference type="Gene3D" id="2.60.40.1180">
    <property type="entry name" value="Golgi alpha-mannosidase II"/>
    <property type="match status" value="1"/>
</dbReference>
<dbReference type="Pfam" id="PF09261">
    <property type="entry name" value="Alpha-mann_mid"/>
    <property type="match status" value="1"/>
</dbReference>
<keyword evidence="4" id="KW-0326">Glycosidase</keyword>
<name>A0ABP4RUM3_9MICO</name>
<dbReference type="InterPro" id="IPR027291">
    <property type="entry name" value="Glyco_hydro_38_N_sf"/>
</dbReference>
<dbReference type="Gene3D" id="2.70.98.30">
    <property type="entry name" value="Golgi alpha-mannosidase II, domain 4"/>
    <property type="match status" value="1"/>
</dbReference>
<evidence type="ECO:0000313" key="7">
    <source>
        <dbReference type="Proteomes" id="UP001500596"/>
    </source>
</evidence>
<feature type="domain" description="Glycoside hydrolase family 38 central" evidence="5">
    <location>
        <begin position="266"/>
        <end position="344"/>
    </location>
</feature>
<proteinExistence type="inferred from homology"/>
<dbReference type="PANTHER" id="PTHR46017:SF1">
    <property type="entry name" value="ALPHA-MANNOSIDASE 2C1"/>
    <property type="match status" value="1"/>
</dbReference>
<keyword evidence="7" id="KW-1185">Reference proteome</keyword>
<reference evidence="7" key="1">
    <citation type="journal article" date="2019" name="Int. J. Syst. Evol. Microbiol.">
        <title>The Global Catalogue of Microorganisms (GCM) 10K type strain sequencing project: providing services to taxonomists for standard genome sequencing and annotation.</title>
        <authorList>
            <consortium name="The Broad Institute Genomics Platform"/>
            <consortium name="The Broad Institute Genome Sequencing Center for Infectious Disease"/>
            <person name="Wu L."/>
            <person name="Ma J."/>
        </authorList>
    </citation>
    <scope>NUCLEOTIDE SEQUENCE [LARGE SCALE GENOMIC DNA]</scope>
    <source>
        <strain evidence="7">JCM 15575</strain>
    </source>
</reference>
<dbReference type="InterPro" id="IPR000602">
    <property type="entry name" value="Glyco_hydro_38_N"/>
</dbReference>
<organism evidence="6 7">
    <name type="scientific">Microbacterium lacus</name>
    <dbReference type="NCBI Taxonomy" id="415217"/>
    <lineage>
        <taxon>Bacteria</taxon>
        <taxon>Bacillati</taxon>
        <taxon>Actinomycetota</taxon>
        <taxon>Actinomycetes</taxon>
        <taxon>Micrococcales</taxon>
        <taxon>Microbacteriaceae</taxon>
        <taxon>Microbacterium</taxon>
    </lineage>
</organism>
<comment type="caution">
    <text evidence="6">The sequence shown here is derived from an EMBL/GenBank/DDBJ whole genome shotgun (WGS) entry which is preliminary data.</text>
</comment>
<dbReference type="InterPro" id="IPR028995">
    <property type="entry name" value="Glyco_hydro_57/38_cen_sf"/>
</dbReference>
<dbReference type="InterPro" id="IPR011330">
    <property type="entry name" value="Glyco_hydro/deAcase_b/a-brl"/>
</dbReference>
<dbReference type="Pfam" id="PF01074">
    <property type="entry name" value="Glyco_hydro_38N"/>
    <property type="match status" value="1"/>
</dbReference>
<dbReference type="CDD" id="cd10789">
    <property type="entry name" value="GH38N_AMII_ER_cytosolic"/>
    <property type="match status" value="1"/>
</dbReference>
<evidence type="ECO:0000256" key="1">
    <source>
        <dbReference type="ARBA" id="ARBA00009792"/>
    </source>
</evidence>
<evidence type="ECO:0000313" key="6">
    <source>
        <dbReference type="EMBL" id="GAA1661491.1"/>
    </source>
</evidence>
<evidence type="ECO:0000256" key="2">
    <source>
        <dbReference type="ARBA" id="ARBA00022723"/>
    </source>
</evidence>
<dbReference type="EMBL" id="BAAAPK010000001">
    <property type="protein sequence ID" value="GAA1661491.1"/>
    <property type="molecule type" value="Genomic_DNA"/>
</dbReference>
<dbReference type="InterPro" id="IPR011013">
    <property type="entry name" value="Gal_mutarotase_sf_dom"/>
</dbReference>
<protein>
    <submittedName>
        <fullName evidence="6">Alpha-mannosidase</fullName>
    </submittedName>
</protein>
<dbReference type="SUPFAM" id="SSF74650">
    <property type="entry name" value="Galactose mutarotase-like"/>
    <property type="match status" value="1"/>
</dbReference>
<dbReference type="InterPro" id="IPR037094">
    <property type="entry name" value="Glyco_hydro_38_cen_sf"/>
</dbReference>
<dbReference type="SMART" id="SM00872">
    <property type="entry name" value="Alpha-mann_mid"/>
    <property type="match status" value="1"/>
</dbReference>
<dbReference type="SUPFAM" id="SSF88688">
    <property type="entry name" value="Families 57/38 glycoside transferase middle domain"/>
    <property type="match status" value="1"/>
</dbReference>
<comment type="similarity">
    <text evidence="1">Belongs to the glycosyl hydrolase 38 family.</text>
</comment>
<dbReference type="Proteomes" id="UP001500596">
    <property type="component" value="Unassembled WGS sequence"/>
</dbReference>
<dbReference type="Gene3D" id="3.20.110.10">
    <property type="entry name" value="Glycoside hydrolase 38, N terminal domain"/>
    <property type="match status" value="1"/>
</dbReference>
<dbReference type="InterPro" id="IPR011682">
    <property type="entry name" value="Glyco_hydro_38_C"/>
</dbReference>
<dbReference type="RefSeq" id="WP_344050593.1">
    <property type="nucleotide sequence ID" value="NZ_BAAAPK010000001.1"/>
</dbReference>
<evidence type="ECO:0000256" key="3">
    <source>
        <dbReference type="ARBA" id="ARBA00022801"/>
    </source>
</evidence>
<dbReference type="InterPro" id="IPR013780">
    <property type="entry name" value="Glyco_hydro_b"/>
</dbReference>
<keyword evidence="2" id="KW-0479">Metal-binding</keyword>
<dbReference type="Pfam" id="PF07748">
    <property type="entry name" value="Glyco_hydro_38C"/>
    <property type="match status" value="1"/>
</dbReference>
<keyword evidence="3" id="KW-0378">Hydrolase</keyword>